<dbReference type="Proteomes" id="UP000682782">
    <property type="component" value="Chromosome"/>
</dbReference>
<sequence>MNLYTSPVPRREGPVFDRQARLRTEAPVFVIGAVNMDLAGTPTNPLREGDSNPGRITLTPGGVGRNIAENLCLLGRKVSLITIMGEDPYAGMIREHCLKAGIDLQYSFTEPRENTSAYLCINGQDGDLNVAVSDMSICDKLTPDKLEPLLPVLNHGSMVIADANLPEETLAWLAKHITVPMAADPVSVSKAARLKPLLSRLTLLKPNVPEAELLTGMIIGGDADLPKAADALHRLGVQRVYISLGGKGVWADDAREGGVLLPCIPGPVVNSSGCGDAFVAAAADAYLSGLNTMQAADRALAASAICAEDSAAVSPKLSNKAIDLKLGLSM</sequence>
<dbReference type="EMBL" id="CP068393">
    <property type="protein sequence ID" value="QUC67373.1"/>
    <property type="molecule type" value="Genomic_DNA"/>
</dbReference>
<keyword evidence="2" id="KW-1185">Reference proteome</keyword>
<reference evidence="1" key="1">
    <citation type="submission" date="2021-01" db="EMBL/GenBank/DDBJ databases">
        <title>Complete genome sequence of Clostridiales bacterium R-7.</title>
        <authorList>
            <person name="Mahoney-Kurpe S.C."/>
            <person name="Palevich N."/>
            <person name="Koike S."/>
            <person name="Moon C.D."/>
            <person name="Attwood G.T."/>
        </authorList>
    </citation>
    <scope>NUCLEOTIDE SEQUENCE</scope>
    <source>
        <strain evidence="1">R-7</strain>
    </source>
</reference>
<name>A0AC61NLJ7_9FIRM</name>
<keyword evidence="1" id="KW-0808">Transferase</keyword>
<evidence type="ECO:0000313" key="1">
    <source>
        <dbReference type="EMBL" id="QUC67373.1"/>
    </source>
</evidence>
<accession>A0AC61NLJ7</accession>
<proteinExistence type="predicted"/>
<evidence type="ECO:0000313" key="2">
    <source>
        <dbReference type="Proteomes" id="UP000682782"/>
    </source>
</evidence>
<organism evidence="1 2">
    <name type="scientific">Aristaeella hokkaidonensis</name>
    <dbReference type="NCBI Taxonomy" id="3046382"/>
    <lineage>
        <taxon>Bacteria</taxon>
        <taxon>Bacillati</taxon>
        <taxon>Bacillota</taxon>
        <taxon>Clostridia</taxon>
        <taxon>Eubacteriales</taxon>
        <taxon>Aristaeellaceae</taxon>
        <taxon>Aristaeella</taxon>
    </lineage>
</organism>
<gene>
    <name evidence="1" type="ORF">JYE49_01290</name>
</gene>
<protein>
    <submittedName>
        <fullName evidence="1">Carbohydrate kinase family protein</fullName>
    </submittedName>
</protein>
<keyword evidence="1" id="KW-0418">Kinase</keyword>